<keyword evidence="1" id="KW-0812">Transmembrane</keyword>
<feature type="transmembrane region" description="Helical" evidence="1">
    <location>
        <begin position="71"/>
        <end position="92"/>
    </location>
</feature>
<feature type="transmembrane region" description="Helical" evidence="1">
    <location>
        <begin position="104"/>
        <end position="126"/>
    </location>
</feature>
<evidence type="ECO:0000256" key="1">
    <source>
        <dbReference type="SAM" id="Phobius"/>
    </source>
</evidence>
<feature type="transmembrane region" description="Helical" evidence="1">
    <location>
        <begin position="178"/>
        <end position="205"/>
    </location>
</feature>
<dbReference type="Proteomes" id="UP000237481">
    <property type="component" value="Unassembled WGS sequence"/>
</dbReference>
<keyword evidence="1" id="KW-0472">Membrane</keyword>
<gene>
    <name evidence="2" type="ORF">TPAR_05967</name>
</gene>
<evidence type="ECO:0000313" key="2">
    <source>
        <dbReference type="EMBL" id="POR33836.1"/>
    </source>
</evidence>
<evidence type="ECO:0000313" key="3">
    <source>
        <dbReference type="Proteomes" id="UP000237481"/>
    </source>
</evidence>
<dbReference type="EMBL" id="PKSG01000634">
    <property type="protein sequence ID" value="POR33836.1"/>
    <property type="molecule type" value="Genomic_DNA"/>
</dbReference>
<dbReference type="AlphaFoldDB" id="A0A2S4KUG7"/>
<keyword evidence="3" id="KW-1185">Reference proteome</keyword>
<reference evidence="2 3" key="1">
    <citation type="submission" date="2018-01" db="EMBL/GenBank/DDBJ databases">
        <title>Harnessing the power of phylogenomics to disentangle the directionality and signatures of interkingdom host jumping in the parasitic fungal genus Tolypocladium.</title>
        <authorList>
            <person name="Quandt C.A."/>
            <person name="Patterson W."/>
            <person name="Spatafora J.W."/>
        </authorList>
    </citation>
    <scope>NUCLEOTIDE SEQUENCE [LARGE SCALE GENOMIC DNA]</scope>
    <source>
        <strain evidence="2 3">NRBC 100945</strain>
    </source>
</reference>
<proteinExistence type="predicted"/>
<sequence>MLLAIDDLLNRCGQSAIMSPRTFQYACAASGILMLIFTLAAFAASGFLPPLPPSWTAEQAVEHYRDHEKGIRAGVALLAVSGMFYLGLTAAMSAQLRRIPNLPYAAGAACAAFFVMSGLILAVANYRLDRSAEITQALNDLFWFIVVMTWPVFTAQSIAIAYAIVIDCRPKPLFPKPIAMVNIMASILYVPGIAVHCVKTGPLAWNGSVSFWIPLCAFGVQTVIDCICLVRAVSTETEMGEKGVDVPPVGLENGGRDGLAQVACV</sequence>
<keyword evidence="1" id="KW-1133">Transmembrane helix</keyword>
<dbReference type="OrthoDB" id="3449024at2759"/>
<protein>
    <submittedName>
        <fullName evidence="2">Uncharacterized protein</fullName>
    </submittedName>
</protein>
<comment type="caution">
    <text evidence="2">The sequence shown here is derived from an EMBL/GenBank/DDBJ whole genome shotgun (WGS) entry which is preliminary data.</text>
</comment>
<name>A0A2S4KUG7_9HYPO</name>
<accession>A0A2S4KUG7</accession>
<feature type="transmembrane region" description="Helical" evidence="1">
    <location>
        <begin position="141"/>
        <end position="166"/>
    </location>
</feature>
<feature type="transmembrane region" description="Helical" evidence="1">
    <location>
        <begin position="211"/>
        <end position="233"/>
    </location>
</feature>
<organism evidence="2 3">
    <name type="scientific">Tolypocladium paradoxum</name>
    <dbReference type="NCBI Taxonomy" id="94208"/>
    <lineage>
        <taxon>Eukaryota</taxon>
        <taxon>Fungi</taxon>
        <taxon>Dikarya</taxon>
        <taxon>Ascomycota</taxon>
        <taxon>Pezizomycotina</taxon>
        <taxon>Sordariomycetes</taxon>
        <taxon>Hypocreomycetidae</taxon>
        <taxon>Hypocreales</taxon>
        <taxon>Ophiocordycipitaceae</taxon>
        <taxon>Tolypocladium</taxon>
    </lineage>
</organism>
<feature type="transmembrane region" description="Helical" evidence="1">
    <location>
        <begin position="25"/>
        <end position="51"/>
    </location>
</feature>